<keyword evidence="3" id="KW-0472">Membrane</keyword>
<evidence type="ECO:0000313" key="9">
    <source>
        <dbReference type="Proteomes" id="UP000262969"/>
    </source>
</evidence>
<dbReference type="SUPFAM" id="SSF53850">
    <property type="entry name" value="Periplasmic binding protein-like II"/>
    <property type="match status" value="1"/>
</dbReference>
<feature type="signal peptide" evidence="7">
    <location>
        <begin position="1"/>
        <end position="21"/>
    </location>
</feature>
<dbReference type="NCBIfam" id="TIGR03850">
    <property type="entry name" value="bind_CPR_0540"/>
    <property type="match status" value="1"/>
</dbReference>
<dbReference type="PROSITE" id="PS51257">
    <property type="entry name" value="PROKAR_LIPOPROTEIN"/>
    <property type="match status" value="1"/>
</dbReference>
<proteinExistence type="predicted"/>
<dbReference type="Proteomes" id="UP000262969">
    <property type="component" value="Unassembled WGS sequence"/>
</dbReference>
<dbReference type="Gene3D" id="3.40.190.10">
    <property type="entry name" value="Periplasmic binding protein-like II"/>
    <property type="match status" value="1"/>
</dbReference>
<keyword evidence="5" id="KW-0449">Lipoprotein</keyword>
<gene>
    <name evidence="8" type="ORF">DHW61_02470</name>
</gene>
<protein>
    <submittedName>
        <fullName evidence="8">Carbohydrate ABC transporter substrate-binding protein</fullName>
    </submittedName>
</protein>
<sequence length="470" mass="51929">MKRVIGIFLTLILVMSTLVGCGQKNTPADTSGTKTETKTDTKTETKTDTKTETKTDTKTETKESTTIRVAALEGAYGKELWEDACKAFEEETGIKVELIIDKNIEDVIGASMKAGDYPDVVSLATGRPAALTETMIKENAMEDLSSVLSMTVPGETVKVSDKIAGGFTETSLTNPYSDGKTYMMPMFYNPCGLFYNEGLFAEKGWTVPKTFDEMWKLGDKAKEEGIALFTYPTAGYFDAFFYALLYEVGGADFFEKVTHYEEGVWDSPEAQQVFDIMDKMASYIEKSVPSNANNDNYLKNQQLILDNKALFMPNGTWVTGEMKDAPRADGFKWGFTALPAVKEGGESYSFTWFEQIWVPSEAVNKDAAKQFIAYLYSDKAAELFAKHNAIQPIIGLTDKLEGEQKLFYGIYDNGSKAALGGFAATEPVEGVNFNDTVFGTINSLVTGDKTKAEWIDAVRRDSDLLRPALK</sequence>
<keyword evidence="4" id="KW-0564">Palmitate</keyword>
<feature type="region of interest" description="Disordered" evidence="6">
    <location>
        <begin position="24"/>
        <end position="60"/>
    </location>
</feature>
<dbReference type="Pfam" id="PF01547">
    <property type="entry name" value="SBP_bac_1"/>
    <property type="match status" value="1"/>
</dbReference>
<feature type="chain" id="PRO_5038706032" evidence="7">
    <location>
        <begin position="22"/>
        <end position="470"/>
    </location>
</feature>
<dbReference type="EMBL" id="DPVV01000090">
    <property type="protein sequence ID" value="HCL01270.1"/>
    <property type="molecule type" value="Genomic_DNA"/>
</dbReference>
<dbReference type="InterPro" id="IPR022387">
    <property type="entry name" value="Bind_CPR0540"/>
</dbReference>
<dbReference type="InterPro" id="IPR050490">
    <property type="entry name" value="Bact_solute-bd_prot1"/>
</dbReference>
<name>A0A3D2X2B6_9FIRM</name>
<keyword evidence="1" id="KW-1003">Cell membrane</keyword>
<comment type="caution">
    <text evidence="8">The sequence shown here is derived from an EMBL/GenBank/DDBJ whole genome shotgun (WGS) entry which is preliminary data.</text>
</comment>
<reference evidence="8 9" key="1">
    <citation type="journal article" date="2018" name="Nat. Biotechnol.">
        <title>A standardized bacterial taxonomy based on genome phylogeny substantially revises the tree of life.</title>
        <authorList>
            <person name="Parks D.H."/>
            <person name="Chuvochina M."/>
            <person name="Waite D.W."/>
            <person name="Rinke C."/>
            <person name="Skarshewski A."/>
            <person name="Chaumeil P.A."/>
            <person name="Hugenholtz P."/>
        </authorList>
    </citation>
    <scope>NUCLEOTIDE SEQUENCE [LARGE SCALE GENOMIC DNA]</scope>
    <source>
        <strain evidence="8">UBA11728</strain>
    </source>
</reference>
<evidence type="ECO:0000256" key="1">
    <source>
        <dbReference type="ARBA" id="ARBA00022475"/>
    </source>
</evidence>
<accession>A0A3D2X2B6</accession>
<organism evidence="8 9">
    <name type="scientific">Lachnoclostridium phytofermentans</name>
    <dbReference type="NCBI Taxonomy" id="66219"/>
    <lineage>
        <taxon>Bacteria</taxon>
        <taxon>Bacillati</taxon>
        <taxon>Bacillota</taxon>
        <taxon>Clostridia</taxon>
        <taxon>Lachnospirales</taxon>
        <taxon>Lachnospiraceae</taxon>
    </lineage>
</organism>
<dbReference type="PANTHER" id="PTHR43649:SF33">
    <property type="entry name" value="POLYGALACTURONAN_RHAMNOGALACTURONAN-BINDING PROTEIN YTCQ"/>
    <property type="match status" value="1"/>
</dbReference>
<evidence type="ECO:0000256" key="7">
    <source>
        <dbReference type="SAM" id="SignalP"/>
    </source>
</evidence>
<dbReference type="InterPro" id="IPR006059">
    <property type="entry name" value="SBP"/>
</dbReference>
<feature type="compositionally biased region" description="Basic and acidic residues" evidence="6">
    <location>
        <begin position="35"/>
        <end position="60"/>
    </location>
</feature>
<dbReference type="PANTHER" id="PTHR43649">
    <property type="entry name" value="ARABINOSE-BINDING PROTEIN-RELATED"/>
    <property type="match status" value="1"/>
</dbReference>
<keyword evidence="2 7" id="KW-0732">Signal</keyword>
<evidence type="ECO:0000256" key="2">
    <source>
        <dbReference type="ARBA" id="ARBA00022729"/>
    </source>
</evidence>
<evidence type="ECO:0000256" key="3">
    <source>
        <dbReference type="ARBA" id="ARBA00023136"/>
    </source>
</evidence>
<evidence type="ECO:0000256" key="4">
    <source>
        <dbReference type="ARBA" id="ARBA00023139"/>
    </source>
</evidence>
<evidence type="ECO:0000256" key="5">
    <source>
        <dbReference type="ARBA" id="ARBA00023288"/>
    </source>
</evidence>
<evidence type="ECO:0000256" key="6">
    <source>
        <dbReference type="SAM" id="MobiDB-lite"/>
    </source>
</evidence>
<evidence type="ECO:0000313" key="8">
    <source>
        <dbReference type="EMBL" id="HCL01270.1"/>
    </source>
</evidence>
<dbReference type="AlphaFoldDB" id="A0A3D2X2B6"/>